<gene>
    <name evidence="1" type="ORF">DFQ08_101423</name>
</gene>
<dbReference type="EMBL" id="QPJO01000001">
    <property type="protein sequence ID" value="RCW93626.1"/>
    <property type="molecule type" value="Genomic_DNA"/>
</dbReference>
<dbReference type="Proteomes" id="UP000253436">
    <property type="component" value="Unassembled WGS sequence"/>
</dbReference>
<dbReference type="AlphaFoldDB" id="A0A368ZM19"/>
<evidence type="ECO:0008006" key="3">
    <source>
        <dbReference type="Google" id="ProtNLM"/>
    </source>
</evidence>
<keyword evidence="2" id="KW-1185">Reference proteome</keyword>
<name>A0A368ZM19_9FLAO</name>
<evidence type="ECO:0000313" key="2">
    <source>
        <dbReference type="Proteomes" id="UP000253436"/>
    </source>
</evidence>
<sequence>MNKHLNIYKTYSKVNRENYQLEDDLTRALAIVLQENDVFLHQFLNHILTQKENVYSNIFDDYTNKNPIEIDIQKPVESIDGFDHLFAVRISGNAMGNDFYNQNHNQEYNPVTDLFIQIDNMAVIFEVKPNNHNSTAQLYNQAFNTIKSDESLTMQNDVTAVDFNWPLIMQMAVRVNNYQIAINKKSRLLDNFISYIKMHNYQWLPQLSLSALNFTENSSSISKRLNDAIENSDNTAINNRLGIKCNFGWAEEILLYLNLKTEKVSFSVYPGNTKAQGYHIFKSDGEPQFKKTLYINKEDRKINKNYHIKFSGQSYITGLWAGEKDFKKPLYTKANFYNHSGRKKKSLHWDSIKNLLDTTFNDDYDWKEYCKWDKKLIDSNRTQFDISFGYELSISIPFKELQLLDTDKNDLTNLIHLINEVKEAFKTVLIK</sequence>
<protein>
    <recommendedName>
        <fullName evidence="3">PD-(D/E)XK nuclease superfamily protein</fullName>
    </recommendedName>
</protein>
<proteinExistence type="predicted"/>
<reference evidence="1 2" key="1">
    <citation type="submission" date="2018-07" db="EMBL/GenBank/DDBJ databases">
        <title>Genomic Encyclopedia of Type Strains, Phase III (KMG-III): the genomes of soil and plant-associated and newly described type strains.</title>
        <authorList>
            <person name="Whitman W."/>
        </authorList>
    </citation>
    <scope>NUCLEOTIDE SEQUENCE [LARGE SCALE GENOMIC DNA]</scope>
    <source>
        <strain evidence="1 2">CECT 7958</strain>
    </source>
</reference>
<accession>A0A368ZM19</accession>
<dbReference type="OrthoDB" id="7053885at2"/>
<dbReference type="RefSeq" id="WP_114308137.1">
    <property type="nucleotide sequence ID" value="NZ_QPJO01000001.1"/>
</dbReference>
<organism evidence="1 2">
    <name type="scientific">Winogradskyella arenosi</name>
    <dbReference type="NCBI Taxonomy" id="533325"/>
    <lineage>
        <taxon>Bacteria</taxon>
        <taxon>Pseudomonadati</taxon>
        <taxon>Bacteroidota</taxon>
        <taxon>Flavobacteriia</taxon>
        <taxon>Flavobacteriales</taxon>
        <taxon>Flavobacteriaceae</taxon>
        <taxon>Winogradskyella</taxon>
    </lineage>
</organism>
<comment type="caution">
    <text evidence="1">The sequence shown here is derived from an EMBL/GenBank/DDBJ whole genome shotgun (WGS) entry which is preliminary data.</text>
</comment>
<evidence type="ECO:0000313" key="1">
    <source>
        <dbReference type="EMBL" id="RCW93626.1"/>
    </source>
</evidence>